<evidence type="ECO:0000313" key="1">
    <source>
        <dbReference type="EMBL" id="MBZ7986828.1"/>
    </source>
</evidence>
<gene>
    <name evidence="1" type="ORF">AVCANL283_01680</name>
</gene>
<name>A0ABS7WPY3_9BACT</name>
<evidence type="ECO:0000313" key="2">
    <source>
        <dbReference type="Proteomes" id="UP000786183"/>
    </source>
</evidence>
<keyword evidence="2" id="KW-1185">Reference proteome</keyword>
<proteinExistence type="predicted"/>
<dbReference type="RefSeq" id="WP_172230328.1">
    <property type="nucleotide sequence ID" value="NZ_CP035946.1"/>
</dbReference>
<comment type="caution">
    <text evidence="1">The sequence shown here is derived from an EMBL/GenBank/DDBJ whole genome shotgun (WGS) entry which is preliminary data.</text>
</comment>
<reference evidence="1 2" key="1">
    <citation type="submission" date="2020-07" db="EMBL/GenBank/DDBJ databases">
        <title>Transfer of Campylobacter canadensis to the novel genus Avispirillum gen. nov., that also includes two novel species recovered from migratory waterfowl: Avispirillum anseris sp. nov. and Avispirillum brantae sp. nov.</title>
        <authorList>
            <person name="Miller W.G."/>
            <person name="Chapman M.H."/>
            <person name="Yee E."/>
            <person name="Inglis G.D."/>
        </authorList>
    </citation>
    <scope>NUCLEOTIDE SEQUENCE [LARGE SCALE GENOMIC DNA]</scope>
    <source>
        <strain evidence="1 2">L283</strain>
    </source>
</reference>
<dbReference type="EMBL" id="JACGBB010000002">
    <property type="protein sequence ID" value="MBZ7986828.1"/>
    <property type="molecule type" value="Genomic_DNA"/>
</dbReference>
<dbReference type="Proteomes" id="UP000786183">
    <property type="component" value="Unassembled WGS sequence"/>
</dbReference>
<organism evidence="1 2">
    <name type="scientific">Campylobacter canadensis</name>
    <dbReference type="NCBI Taxonomy" id="449520"/>
    <lineage>
        <taxon>Bacteria</taxon>
        <taxon>Pseudomonadati</taxon>
        <taxon>Campylobacterota</taxon>
        <taxon>Epsilonproteobacteria</taxon>
        <taxon>Campylobacterales</taxon>
        <taxon>Campylobacteraceae</taxon>
        <taxon>Campylobacter</taxon>
    </lineage>
</organism>
<protein>
    <submittedName>
        <fullName evidence="1">Uncharacterized protein</fullName>
    </submittedName>
</protein>
<sequence length="109" mass="13214">MIYKVEYKAGFGFNEHNHLGFGPTIYVEEIVEYESEKEYFDFVEFFLKYSKSDDTYFKIKLLNKDDLNEKEQLSYKKYQLLRDAMCEYAKQNTTIIEDDEVEKNYYQGD</sequence>
<accession>A0ABS7WPY3</accession>